<dbReference type="OrthoDB" id="62798at2759"/>
<dbReference type="GO" id="GO:0005886">
    <property type="term" value="C:plasma membrane"/>
    <property type="evidence" value="ECO:0007669"/>
    <property type="project" value="TreeGrafter"/>
</dbReference>
<dbReference type="PANTHER" id="PTHR11200">
    <property type="entry name" value="INOSITOL 5-PHOSPHATASE"/>
    <property type="match status" value="1"/>
</dbReference>
<evidence type="ECO:0000313" key="4">
    <source>
        <dbReference type="Proteomes" id="UP001153712"/>
    </source>
</evidence>
<dbReference type="Gene3D" id="2.60.40.2840">
    <property type="match status" value="1"/>
</dbReference>
<evidence type="ECO:0000256" key="1">
    <source>
        <dbReference type="ARBA" id="ARBA00005910"/>
    </source>
</evidence>
<accession>A0A9N9XL28</accession>
<dbReference type="FunFam" id="3.60.10.10:FF:000060">
    <property type="entry name" value="Uncharacterized protein, isoform C"/>
    <property type="match status" value="1"/>
</dbReference>
<sequence>MDNLRLYFCTYNVGTSSPEQDLKELLSISEKKNENRPDLFVIGFQEVKAQPQNMLMDTLFDDPWTFACKELLQHDYIKLKSLRLQGLLLLVFSLRKHILNIREIDSEYTRTGLAGMWGNKGAVSIRLSINGCSLCFVNAHLSAHDDHLKDRIDDYNSIIQDQEFHVEETSKIFYHDYVFWLGDLNFRLLEEYDKTPEEIERQIIKKDTKSLFEHDQLRSVMKKGEAFSELTEQDPDFPPTFKFTVGTPCYDFKRRPAWCDRILYRVNSNNYENVTLKVDQLSYKSHPSYVLSDHKPVTAEFIIKIPQPILKLQGLSLPPVDQVFSDYSESVIEFENIAGWEEEGENKAYYRRTKDIRETAEDWIGLFKENFCALDEYVTYEYISKCATPTDESTGSGKKSQDSRKYEVVFPDLPNRCRGNYCLVYFSQTEDKVTSVLGISNVFPIVKHDSD</sequence>
<dbReference type="Pfam" id="PF17751">
    <property type="entry name" value="SKICH"/>
    <property type="match status" value="1"/>
</dbReference>
<proteinExistence type="inferred from homology"/>
<dbReference type="SMART" id="SM00128">
    <property type="entry name" value="IPPc"/>
    <property type="match status" value="1"/>
</dbReference>
<dbReference type="PANTHER" id="PTHR11200:SF275">
    <property type="entry name" value="LD06095P"/>
    <property type="match status" value="1"/>
</dbReference>
<reference evidence="3" key="1">
    <citation type="submission" date="2022-01" db="EMBL/GenBank/DDBJ databases">
        <authorList>
            <person name="King R."/>
        </authorList>
    </citation>
    <scope>NUCLEOTIDE SEQUENCE</scope>
</reference>
<dbReference type="Pfam" id="PF22669">
    <property type="entry name" value="Exo_endo_phos2"/>
    <property type="match status" value="1"/>
</dbReference>
<feature type="domain" description="Inositol polyphosphate-related phosphatase" evidence="2">
    <location>
        <begin position="2"/>
        <end position="309"/>
    </location>
</feature>
<dbReference type="InterPro" id="IPR000300">
    <property type="entry name" value="IPPc"/>
</dbReference>
<dbReference type="GO" id="GO:0046856">
    <property type="term" value="P:phosphatidylinositol dephosphorylation"/>
    <property type="evidence" value="ECO:0007669"/>
    <property type="project" value="InterPro"/>
</dbReference>
<comment type="similarity">
    <text evidence="1">Belongs to the inositol 1,4,5-trisphosphate 5-phosphatase type II family.</text>
</comment>
<evidence type="ECO:0000313" key="3">
    <source>
        <dbReference type="EMBL" id="CAG9855740.1"/>
    </source>
</evidence>
<gene>
    <name evidence="3" type="ORF">PHYEVI_LOCUS2183</name>
</gene>
<dbReference type="AlphaFoldDB" id="A0A9N9XL28"/>
<dbReference type="Gene3D" id="3.60.10.10">
    <property type="entry name" value="Endonuclease/exonuclease/phosphatase"/>
    <property type="match status" value="1"/>
</dbReference>
<protein>
    <recommendedName>
        <fullName evidence="2">Inositol polyphosphate-related phosphatase domain-containing protein</fullName>
    </recommendedName>
</protein>
<dbReference type="InterPro" id="IPR036691">
    <property type="entry name" value="Endo/exonu/phosph_ase_sf"/>
</dbReference>
<dbReference type="EMBL" id="OU900104">
    <property type="protein sequence ID" value="CAG9855740.1"/>
    <property type="molecule type" value="Genomic_DNA"/>
</dbReference>
<name>A0A9N9XL28_PHYSR</name>
<keyword evidence="4" id="KW-1185">Reference proteome</keyword>
<dbReference type="GO" id="GO:0001726">
    <property type="term" value="C:ruffle"/>
    <property type="evidence" value="ECO:0007669"/>
    <property type="project" value="TreeGrafter"/>
</dbReference>
<evidence type="ECO:0000259" key="2">
    <source>
        <dbReference type="SMART" id="SM00128"/>
    </source>
</evidence>
<dbReference type="InterPro" id="IPR041611">
    <property type="entry name" value="SKICH"/>
</dbReference>
<organism evidence="3 4">
    <name type="scientific">Phyllotreta striolata</name>
    <name type="common">Striped flea beetle</name>
    <name type="synonym">Crioceris striolata</name>
    <dbReference type="NCBI Taxonomy" id="444603"/>
    <lineage>
        <taxon>Eukaryota</taxon>
        <taxon>Metazoa</taxon>
        <taxon>Ecdysozoa</taxon>
        <taxon>Arthropoda</taxon>
        <taxon>Hexapoda</taxon>
        <taxon>Insecta</taxon>
        <taxon>Pterygota</taxon>
        <taxon>Neoptera</taxon>
        <taxon>Endopterygota</taxon>
        <taxon>Coleoptera</taxon>
        <taxon>Polyphaga</taxon>
        <taxon>Cucujiformia</taxon>
        <taxon>Chrysomeloidea</taxon>
        <taxon>Chrysomelidae</taxon>
        <taxon>Galerucinae</taxon>
        <taxon>Alticini</taxon>
        <taxon>Phyllotreta</taxon>
    </lineage>
</organism>
<dbReference type="SUPFAM" id="SSF56219">
    <property type="entry name" value="DNase I-like"/>
    <property type="match status" value="1"/>
</dbReference>
<dbReference type="GO" id="GO:0005737">
    <property type="term" value="C:cytoplasm"/>
    <property type="evidence" value="ECO:0007669"/>
    <property type="project" value="TreeGrafter"/>
</dbReference>
<dbReference type="Proteomes" id="UP001153712">
    <property type="component" value="Chromosome 11"/>
</dbReference>
<dbReference type="GO" id="GO:0004439">
    <property type="term" value="F:phosphatidylinositol-4,5-bisphosphate 5-phosphatase activity"/>
    <property type="evidence" value="ECO:0007669"/>
    <property type="project" value="TreeGrafter"/>
</dbReference>
<dbReference type="InterPro" id="IPR046985">
    <property type="entry name" value="IP5"/>
</dbReference>